<gene>
    <name evidence="1" type="ORF">LZC95_45010</name>
</gene>
<dbReference type="Proteomes" id="UP001379533">
    <property type="component" value="Chromosome"/>
</dbReference>
<protein>
    <recommendedName>
        <fullName evidence="3">DUF2383 domain-containing protein</fullName>
    </recommendedName>
</protein>
<evidence type="ECO:0000313" key="1">
    <source>
        <dbReference type="EMBL" id="WXA93602.1"/>
    </source>
</evidence>
<evidence type="ECO:0000313" key="2">
    <source>
        <dbReference type="Proteomes" id="UP001379533"/>
    </source>
</evidence>
<name>A0ABZ2K4G5_9BACT</name>
<sequence>MPPPPDRMISAIETVLASEDDAIAAYKAAVLRATAIPDIRRCGELLRGCERAARELVRVHARLLAKQGTWGRPWRGGKPKTALRIGALVDDEETMFQLLATAEASLEERIHAVLEEGALPRDIQALLERIAADTVQRRAWLSERTAGIHAPVTNGARIAARG</sequence>
<dbReference type="EMBL" id="CP089982">
    <property type="protein sequence ID" value="WXA93602.1"/>
    <property type="molecule type" value="Genomic_DNA"/>
</dbReference>
<reference evidence="1 2" key="1">
    <citation type="submission" date="2021-12" db="EMBL/GenBank/DDBJ databases">
        <title>Discovery of the Pendulisporaceae a myxobacterial family with distinct sporulation behavior and unique specialized metabolism.</title>
        <authorList>
            <person name="Garcia R."/>
            <person name="Popoff A."/>
            <person name="Bader C.D."/>
            <person name="Loehr J."/>
            <person name="Walesch S."/>
            <person name="Walt C."/>
            <person name="Boldt J."/>
            <person name="Bunk B."/>
            <person name="Haeckl F.J.F.P.J."/>
            <person name="Gunesch A.P."/>
            <person name="Birkelbach J."/>
            <person name="Nuebel U."/>
            <person name="Pietschmann T."/>
            <person name="Bach T."/>
            <person name="Mueller R."/>
        </authorList>
    </citation>
    <scope>NUCLEOTIDE SEQUENCE [LARGE SCALE GENOMIC DNA]</scope>
    <source>
        <strain evidence="1 2">MSr12523</strain>
    </source>
</reference>
<dbReference type="RefSeq" id="WP_394844202.1">
    <property type="nucleotide sequence ID" value="NZ_CP089982.1"/>
</dbReference>
<proteinExistence type="predicted"/>
<evidence type="ECO:0008006" key="3">
    <source>
        <dbReference type="Google" id="ProtNLM"/>
    </source>
</evidence>
<keyword evidence="2" id="KW-1185">Reference proteome</keyword>
<organism evidence="1 2">
    <name type="scientific">Pendulispora brunnea</name>
    <dbReference type="NCBI Taxonomy" id="2905690"/>
    <lineage>
        <taxon>Bacteria</taxon>
        <taxon>Pseudomonadati</taxon>
        <taxon>Myxococcota</taxon>
        <taxon>Myxococcia</taxon>
        <taxon>Myxococcales</taxon>
        <taxon>Sorangiineae</taxon>
        <taxon>Pendulisporaceae</taxon>
        <taxon>Pendulispora</taxon>
    </lineage>
</organism>
<accession>A0ABZ2K4G5</accession>